<feature type="domain" description="Mur ligase central" evidence="14">
    <location>
        <begin position="128"/>
        <end position="309"/>
    </location>
</feature>
<dbReference type="GO" id="GO:0051301">
    <property type="term" value="P:cell division"/>
    <property type="evidence" value="ECO:0007669"/>
    <property type="project" value="UniProtKB-KW"/>
</dbReference>
<evidence type="ECO:0000256" key="11">
    <source>
        <dbReference type="RuleBase" id="RU004136"/>
    </source>
</evidence>
<dbReference type="InterPro" id="IPR000713">
    <property type="entry name" value="Mur_ligase_N"/>
</dbReference>
<dbReference type="EC" id="6.3.2.10" evidence="10 11"/>
<dbReference type="Gene3D" id="3.90.190.20">
    <property type="entry name" value="Mur ligase, C-terminal domain"/>
    <property type="match status" value="1"/>
</dbReference>
<evidence type="ECO:0000256" key="6">
    <source>
        <dbReference type="ARBA" id="ARBA00022960"/>
    </source>
</evidence>
<dbReference type="RefSeq" id="WP_184651421.1">
    <property type="nucleotide sequence ID" value="NZ_JACHFR010000001.1"/>
</dbReference>
<sequence length="480" mass="51752">MAGENGNSLLELNELLEATGGVHVLGSGRFYFDSVQTDSRAVEKNTLFVPLIGEKQDGHAYIPQAVEKGAGAVIISFKNFEKDGSLFSEISRKNPDVYFIAVENTLTALQKAAGRYVEKFPDLIKIGITGSSGKTTTKEIAAALLRQKYTVITNKGNLNSETGLPLSVFNIRKEHQVGIFEMGMNRENEIGEISAVLKPRLGIITNIGTAHIGCLGSRENIAREKAKVFDHFYGIGTGFIPKNDDFAGFLAEQVDGHVVYYGEGCDENIKFSADLGLDGTEFYVCGKKAVLKLPGRYNYNNALAAVALAEHLGLSAEQIVKGFESLGGMFGRSEVIRGKYTVIRDCYNANPDSMEKALEFIGSVSGSFGKILVLGDMLELGKDSFHEHEKTGEEAVFCGASLIVFAGTEMKAAYEKAVKTAAEKKIDVKLEYVEGCSDAAMESIARLVKASACAGDIILVKGSRGMGLERAVSIILGETE</sequence>
<evidence type="ECO:0000256" key="4">
    <source>
        <dbReference type="ARBA" id="ARBA00022741"/>
    </source>
</evidence>
<keyword evidence="8 10" id="KW-0131">Cell cycle</keyword>
<name>A0A840SB12_9SPIR</name>
<evidence type="ECO:0000313" key="16">
    <source>
        <dbReference type="EMBL" id="QOS40299.1"/>
    </source>
</evidence>
<dbReference type="InterPro" id="IPR013221">
    <property type="entry name" value="Mur_ligase_cen"/>
</dbReference>
<evidence type="ECO:0000259" key="13">
    <source>
        <dbReference type="Pfam" id="PF02875"/>
    </source>
</evidence>
<evidence type="ECO:0000256" key="8">
    <source>
        <dbReference type="ARBA" id="ARBA00023306"/>
    </source>
</evidence>
<keyword evidence="4 10" id="KW-0547">Nucleotide-binding</keyword>
<dbReference type="GO" id="GO:0009252">
    <property type="term" value="P:peptidoglycan biosynthetic process"/>
    <property type="evidence" value="ECO:0007669"/>
    <property type="project" value="UniProtKB-UniRule"/>
</dbReference>
<keyword evidence="6 10" id="KW-0133">Cell shape</keyword>
<dbReference type="UniPathway" id="UPA00219"/>
<dbReference type="SUPFAM" id="SSF53623">
    <property type="entry name" value="MurD-like peptide ligases, catalytic domain"/>
    <property type="match status" value="1"/>
</dbReference>
<evidence type="ECO:0000259" key="14">
    <source>
        <dbReference type="Pfam" id="PF08245"/>
    </source>
</evidence>
<comment type="subcellular location">
    <subcellularLocation>
        <location evidence="10 11">Cytoplasm</location>
    </subcellularLocation>
</comment>
<feature type="domain" description="Mur ligase N-terminal catalytic" evidence="12">
    <location>
        <begin position="34"/>
        <end position="103"/>
    </location>
</feature>
<dbReference type="InterPro" id="IPR005863">
    <property type="entry name" value="UDP-N-AcMur_synth"/>
</dbReference>
<proteinExistence type="inferred from homology"/>
<dbReference type="Proteomes" id="UP000593591">
    <property type="component" value="Chromosome"/>
</dbReference>
<dbReference type="GO" id="GO:0005737">
    <property type="term" value="C:cytoplasm"/>
    <property type="evidence" value="ECO:0007669"/>
    <property type="project" value="UniProtKB-SubCell"/>
</dbReference>
<dbReference type="PANTHER" id="PTHR43024:SF1">
    <property type="entry name" value="UDP-N-ACETYLMURAMOYL-TRIPEPTIDE--D-ALANYL-D-ALANINE LIGASE"/>
    <property type="match status" value="1"/>
</dbReference>
<reference evidence="15 17" key="2">
    <citation type="submission" date="2020-08" db="EMBL/GenBank/DDBJ databases">
        <title>Genomic Encyclopedia of Type Strains, Phase IV (KMG-IV): sequencing the most valuable type-strain genomes for metagenomic binning, comparative biology and taxonomic classification.</title>
        <authorList>
            <person name="Goeker M."/>
        </authorList>
    </citation>
    <scope>NUCLEOTIDE SEQUENCE [LARGE SCALE GENOMIC DNA]</scope>
    <source>
        <strain evidence="15 17">DSM 103679</strain>
    </source>
</reference>
<dbReference type="KEGG" id="trc:DYE49_07450"/>
<dbReference type="HAMAP" id="MF_02019">
    <property type="entry name" value="MurF"/>
    <property type="match status" value="1"/>
</dbReference>
<protein>
    <recommendedName>
        <fullName evidence="10 11">UDP-N-acetylmuramoyl-tripeptide--D-alanyl-D-alanine ligase</fullName>
        <ecNumber evidence="10 11">6.3.2.10</ecNumber>
    </recommendedName>
    <alternativeName>
        <fullName evidence="10">D-alanyl-D-alanine-adding enzyme</fullName>
    </alternativeName>
</protein>
<evidence type="ECO:0000256" key="1">
    <source>
        <dbReference type="ARBA" id="ARBA00022490"/>
    </source>
</evidence>
<reference evidence="16 18" key="1">
    <citation type="submission" date="2018-08" db="EMBL/GenBank/DDBJ databases">
        <title>The first complete genome of Treponema rectale (CHPAT), a commensal spirochete of the bovine rectum.</title>
        <authorList>
            <person name="Staton G.J."/>
            <person name="Clegg S.R."/>
            <person name="Carter S.D."/>
            <person name="Radford A.D."/>
            <person name="Darby A."/>
            <person name="Hall N."/>
            <person name="Birtles R.J."/>
            <person name="Evans N.J."/>
        </authorList>
    </citation>
    <scope>NUCLEOTIDE SEQUENCE [LARGE SCALE GENOMIC DNA]</scope>
    <source>
        <strain evidence="16 18">CHPA</strain>
    </source>
</reference>
<dbReference type="Proteomes" id="UP000578697">
    <property type="component" value="Unassembled WGS sequence"/>
</dbReference>
<dbReference type="AlphaFoldDB" id="A0A840SB12"/>
<dbReference type="GO" id="GO:0047480">
    <property type="term" value="F:UDP-N-acetylmuramoyl-tripeptide-D-alanyl-D-alanine ligase activity"/>
    <property type="evidence" value="ECO:0007669"/>
    <property type="project" value="UniProtKB-UniRule"/>
</dbReference>
<comment type="similarity">
    <text evidence="10">Belongs to the MurCDEF family. MurF subfamily.</text>
</comment>
<dbReference type="InterPro" id="IPR051046">
    <property type="entry name" value="MurCDEF_CellWall_CoF430Synth"/>
</dbReference>
<dbReference type="SUPFAM" id="SSF53244">
    <property type="entry name" value="MurD-like peptide ligases, peptide-binding domain"/>
    <property type="match status" value="1"/>
</dbReference>
<dbReference type="GO" id="GO:0071555">
    <property type="term" value="P:cell wall organization"/>
    <property type="evidence" value="ECO:0007669"/>
    <property type="project" value="UniProtKB-KW"/>
</dbReference>
<evidence type="ECO:0000256" key="5">
    <source>
        <dbReference type="ARBA" id="ARBA00022840"/>
    </source>
</evidence>
<evidence type="ECO:0000256" key="10">
    <source>
        <dbReference type="HAMAP-Rule" id="MF_02019"/>
    </source>
</evidence>
<dbReference type="GO" id="GO:0005524">
    <property type="term" value="F:ATP binding"/>
    <property type="evidence" value="ECO:0007669"/>
    <property type="project" value="UniProtKB-UniRule"/>
</dbReference>
<dbReference type="InterPro" id="IPR004101">
    <property type="entry name" value="Mur_ligase_C"/>
</dbReference>
<organism evidence="15 17">
    <name type="scientific">Treponema rectale</name>
    <dbReference type="NCBI Taxonomy" id="744512"/>
    <lineage>
        <taxon>Bacteria</taxon>
        <taxon>Pseudomonadati</taxon>
        <taxon>Spirochaetota</taxon>
        <taxon>Spirochaetia</taxon>
        <taxon>Spirochaetales</taxon>
        <taxon>Treponemataceae</taxon>
        <taxon>Treponema</taxon>
    </lineage>
</organism>
<evidence type="ECO:0000313" key="15">
    <source>
        <dbReference type="EMBL" id="MBB5217985.1"/>
    </source>
</evidence>
<evidence type="ECO:0000256" key="3">
    <source>
        <dbReference type="ARBA" id="ARBA00022618"/>
    </source>
</evidence>
<dbReference type="InterPro" id="IPR036565">
    <property type="entry name" value="Mur-like_cat_sf"/>
</dbReference>
<dbReference type="Pfam" id="PF02875">
    <property type="entry name" value="Mur_ligase_C"/>
    <property type="match status" value="1"/>
</dbReference>
<keyword evidence="5 10" id="KW-0067">ATP-binding</keyword>
<keyword evidence="17" id="KW-1185">Reference proteome</keyword>
<evidence type="ECO:0000256" key="2">
    <source>
        <dbReference type="ARBA" id="ARBA00022598"/>
    </source>
</evidence>
<keyword evidence="7 10" id="KW-0573">Peptidoglycan synthesis</keyword>
<keyword evidence="2 10" id="KW-0436">Ligase</keyword>
<dbReference type="PANTHER" id="PTHR43024">
    <property type="entry name" value="UDP-N-ACETYLMURAMOYL-TRIPEPTIDE--D-ALANYL-D-ALANINE LIGASE"/>
    <property type="match status" value="1"/>
</dbReference>
<comment type="pathway">
    <text evidence="10 11">Cell wall biogenesis; peptidoglycan biosynthesis.</text>
</comment>
<comment type="catalytic activity">
    <reaction evidence="10 11">
        <text>D-alanyl-D-alanine + UDP-N-acetyl-alpha-D-muramoyl-L-alanyl-gamma-D-glutamyl-meso-2,6-diaminopimelate + ATP = UDP-N-acetyl-alpha-D-muramoyl-L-alanyl-gamma-D-glutamyl-meso-2,6-diaminopimeloyl-D-alanyl-D-alanine + ADP + phosphate + H(+)</text>
        <dbReference type="Rhea" id="RHEA:28374"/>
        <dbReference type="ChEBI" id="CHEBI:15378"/>
        <dbReference type="ChEBI" id="CHEBI:30616"/>
        <dbReference type="ChEBI" id="CHEBI:43474"/>
        <dbReference type="ChEBI" id="CHEBI:57822"/>
        <dbReference type="ChEBI" id="CHEBI:61386"/>
        <dbReference type="ChEBI" id="CHEBI:83905"/>
        <dbReference type="ChEBI" id="CHEBI:456216"/>
        <dbReference type="EC" id="6.3.2.10"/>
    </reaction>
</comment>
<dbReference type="Pfam" id="PF01225">
    <property type="entry name" value="Mur_ligase"/>
    <property type="match status" value="1"/>
</dbReference>
<dbReference type="EMBL" id="CP031517">
    <property type="protein sequence ID" value="QOS40299.1"/>
    <property type="molecule type" value="Genomic_DNA"/>
</dbReference>
<gene>
    <name evidence="10" type="primary">murF</name>
    <name evidence="16" type="ORF">DYE49_07450</name>
    <name evidence="15" type="ORF">HNP77_000329</name>
</gene>
<keyword evidence="1 10" id="KW-0963">Cytoplasm</keyword>
<dbReference type="NCBIfam" id="TIGR01143">
    <property type="entry name" value="murF"/>
    <property type="match status" value="1"/>
</dbReference>
<evidence type="ECO:0000256" key="7">
    <source>
        <dbReference type="ARBA" id="ARBA00022984"/>
    </source>
</evidence>
<evidence type="ECO:0000313" key="17">
    <source>
        <dbReference type="Proteomes" id="UP000578697"/>
    </source>
</evidence>
<dbReference type="Gene3D" id="3.40.1190.10">
    <property type="entry name" value="Mur-like, catalytic domain"/>
    <property type="match status" value="1"/>
</dbReference>
<dbReference type="EMBL" id="JACHFR010000001">
    <property type="protein sequence ID" value="MBB5217985.1"/>
    <property type="molecule type" value="Genomic_DNA"/>
</dbReference>
<evidence type="ECO:0000256" key="9">
    <source>
        <dbReference type="ARBA" id="ARBA00023316"/>
    </source>
</evidence>
<evidence type="ECO:0000259" key="12">
    <source>
        <dbReference type="Pfam" id="PF01225"/>
    </source>
</evidence>
<dbReference type="SUPFAM" id="SSF63418">
    <property type="entry name" value="MurE/MurF N-terminal domain"/>
    <property type="match status" value="1"/>
</dbReference>
<dbReference type="InterPro" id="IPR035911">
    <property type="entry name" value="MurE/MurF_N"/>
</dbReference>
<dbReference type="Pfam" id="PF08245">
    <property type="entry name" value="Mur_ligase_M"/>
    <property type="match status" value="1"/>
</dbReference>
<dbReference type="InterPro" id="IPR036615">
    <property type="entry name" value="Mur_ligase_C_dom_sf"/>
</dbReference>
<keyword evidence="9 10" id="KW-0961">Cell wall biogenesis/degradation</keyword>
<evidence type="ECO:0000313" key="18">
    <source>
        <dbReference type="Proteomes" id="UP000593591"/>
    </source>
</evidence>
<comment type="function">
    <text evidence="10 11">Involved in cell wall formation. Catalyzes the final step in the synthesis of UDP-N-acetylmuramoyl-pentapeptide, the precursor of murein.</text>
</comment>
<keyword evidence="3 10" id="KW-0132">Cell division</keyword>
<accession>A0A840SB12</accession>
<feature type="binding site" evidence="10">
    <location>
        <begin position="130"/>
        <end position="136"/>
    </location>
    <ligand>
        <name>ATP</name>
        <dbReference type="ChEBI" id="CHEBI:30616"/>
    </ligand>
</feature>
<dbReference type="Gene3D" id="3.40.1390.10">
    <property type="entry name" value="MurE/MurF, N-terminal domain"/>
    <property type="match status" value="1"/>
</dbReference>
<feature type="domain" description="Mur ligase C-terminal" evidence="13">
    <location>
        <begin position="331"/>
        <end position="464"/>
    </location>
</feature>
<dbReference type="GO" id="GO:0008360">
    <property type="term" value="P:regulation of cell shape"/>
    <property type="evidence" value="ECO:0007669"/>
    <property type="project" value="UniProtKB-KW"/>
</dbReference>